<evidence type="ECO:0000256" key="5">
    <source>
        <dbReference type="ARBA" id="ARBA00022833"/>
    </source>
</evidence>
<proteinExistence type="inferred from homology"/>
<keyword evidence="7" id="KW-0238">DNA-binding</keyword>
<keyword evidence="3" id="KW-0963">Cytoplasm</keyword>
<sequence length="139" mass="15628">MSAEDVLRRLKREGHKLTAGRKAIIEMFVRNPDERFSAKDVYDGMVAEHPHMSLDTVYRTLSLLEEHQVIEETQPSEGVAKYQLACVQSHHHHLICIACGKVSVLQSCPLSSCEMDLGGFLPVRHRFDVYGYCPACASV</sequence>
<evidence type="ECO:0000256" key="4">
    <source>
        <dbReference type="ARBA" id="ARBA00022491"/>
    </source>
</evidence>
<keyword evidence="6" id="KW-0805">Transcription regulation</keyword>
<dbReference type="EMBL" id="JAUSTP010000023">
    <property type="protein sequence ID" value="MDQ0190712.1"/>
    <property type="molecule type" value="Genomic_DNA"/>
</dbReference>
<evidence type="ECO:0000256" key="1">
    <source>
        <dbReference type="ARBA" id="ARBA00004496"/>
    </source>
</evidence>
<dbReference type="CDD" id="cd07153">
    <property type="entry name" value="Fur_like"/>
    <property type="match status" value="1"/>
</dbReference>
<evidence type="ECO:0000256" key="2">
    <source>
        <dbReference type="ARBA" id="ARBA00007957"/>
    </source>
</evidence>
<accession>A0ABT9XKF6</accession>
<evidence type="ECO:0000313" key="9">
    <source>
        <dbReference type="EMBL" id="MDQ0190712.1"/>
    </source>
</evidence>
<dbReference type="PANTHER" id="PTHR33202:SF1">
    <property type="entry name" value="FERRIC UPTAKE REGULATION PROTEIN"/>
    <property type="match status" value="1"/>
</dbReference>
<dbReference type="PANTHER" id="PTHR33202">
    <property type="entry name" value="ZINC UPTAKE REGULATION PROTEIN"/>
    <property type="match status" value="1"/>
</dbReference>
<keyword evidence="4" id="KW-0678">Repressor</keyword>
<keyword evidence="10" id="KW-1185">Reference proteome</keyword>
<dbReference type="Pfam" id="PF01475">
    <property type="entry name" value="FUR"/>
    <property type="match status" value="1"/>
</dbReference>
<dbReference type="Gene3D" id="3.30.1490.190">
    <property type="match status" value="1"/>
</dbReference>
<keyword evidence="8" id="KW-0804">Transcription</keyword>
<protein>
    <submittedName>
        <fullName evidence="9">Fur family zinc uptake transcriptional regulator</fullName>
    </submittedName>
</protein>
<evidence type="ECO:0000256" key="6">
    <source>
        <dbReference type="ARBA" id="ARBA00023015"/>
    </source>
</evidence>
<reference evidence="9 10" key="1">
    <citation type="submission" date="2023-07" db="EMBL/GenBank/DDBJ databases">
        <title>Genomic Encyclopedia of Type Strains, Phase IV (KMG-IV): sequencing the most valuable type-strain genomes for metagenomic binning, comparative biology and taxonomic classification.</title>
        <authorList>
            <person name="Goeker M."/>
        </authorList>
    </citation>
    <scope>NUCLEOTIDE SEQUENCE [LARGE SCALE GENOMIC DNA]</scope>
    <source>
        <strain evidence="9 10">DSM 4006</strain>
    </source>
</reference>
<dbReference type="SUPFAM" id="SSF46785">
    <property type="entry name" value="Winged helix' DNA-binding domain"/>
    <property type="match status" value="1"/>
</dbReference>
<keyword evidence="5" id="KW-0862">Zinc</keyword>
<dbReference type="InterPro" id="IPR036390">
    <property type="entry name" value="WH_DNA-bd_sf"/>
</dbReference>
<gene>
    <name evidence="9" type="ORF">J2S03_002579</name>
</gene>
<evidence type="ECO:0000256" key="7">
    <source>
        <dbReference type="ARBA" id="ARBA00023125"/>
    </source>
</evidence>
<dbReference type="Proteomes" id="UP001232973">
    <property type="component" value="Unassembled WGS sequence"/>
</dbReference>
<evidence type="ECO:0000256" key="3">
    <source>
        <dbReference type="ARBA" id="ARBA00022490"/>
    </source>
</evidence>
<dbReference type="InterPro" id="IPR002481">
    <property type="entry name" value="FUR"/>
</dbReference>
<dbReference type="RefSeq" id="WP_274454513.1">
    <property type="nucleotide sequence ID" value="NZ_CP067097.1"/>
</dbReference>
<name>A0ABT9XKF6_9BACL</name>
<evidence type="ECO:0000313" key="10">
    <source>
        <dbReference type="Proteomes" id="UP001232973"/>
    </source>
</evidence>
<dbReference type="InterPro" id="IPR043135">
    <property type="entry name" value="Fur_C"/>
</dbReference>
<comment type="subcellular location">
    <subcellularLocation>
        <location evidence="1">Cytoplasm</location>
    </subcellularLocation>
</comment>
<comment type="caution">
    <text evidence="9">The sequence shown here is derived from an EMBL/GenBank/DDBJ whole genome shotgun (WGS) entry which is preliminary data.</text>
</comment>
<evidence type="ECO:0000256" key="8">
    <source>
        <dbReference type="ARBA" id="ARBA00023163"/>
    </source>
</evidence>
<dbReference type="InterPro" id="IPR036388">
    <property type="entry name" value="WH-like_DNA-bd_sf"/>
</dbReference>
<dbReference type="Gene3D" id="1.10.10.10">
    <property type="entry name" value="Winged helix-like DNA-binding domain superfamily/Winged helix DNA-binding domain"/>
    <property type="match status" value="1"/>
</dbReference>
<organism evidence="9 10">
    <name type="scientific">Alicyclobacillus cycloheptanicus</name>
    <dbReference type="NCBI Taxonomy" id="1457"/>
    <lineage>
        <taxon>Bacteria</taxon>
        <taxon>Bacillati</taxon>
        <taxon>Bacillota</taxon>
        <taxon>Bacilli</taxon>
        <taxon>Bacillales</taxon>
        <taxon>Alicyclobacillaceae</taxon>
        <taxon>Alicyclobacillus</taxon>
    </lineage>
</organism>
<comment type="similarity">
    <text evidence="2">Belongs to the Fur family.</text>
</comment>